<feature type="domain" description="CED4 winged-helix" evidence="1">
    <location>
        <begin position="20"/>
        <end position="106"/>
    </location>
</feature>
<keyword evidence="3" id="KW-1185">Reference proteome</keyword>
<dbReference type="Proteomes" id="UP000267096">
    <property type="component" value="Unassembled WGS sequence"/>
</dbReference>
<protein>
    <submittedName>
        <fullName evidence="4">Transposase_31 domain-containing protein</fullName>
    </submittedName>
</protein>
<dbReference type="WBParaSite" id="ASIM_0002056401-mRNA-1">
    <property type="protein sequence ID" value="ASIM_0002056401-mRNA-1"/>
    <property type="gene ID" value="ASIM_0002056401"/>
</dbReference>
<organism evidence="4">
    <name type="scientific">Anisakis simplex</name>
    <name type="common">Herring worm</name>
    <dbReference type="NCBI Taxonomy" id="6269"/>
    <lineage>
        <taxon>Eukaryota</taxon>
        <taxon>Metazoa</taxon>
        <taxon>Ecdysozoa</taxon>
        <taxon>Nematoda</taxon>
        <taxon>Chromadorea</taxon>
        <taxon>Rhabditida</taxon>
        <taxon>Spirurina</taxon>
        <taxon>Ascaridomorpha</taxon>
        <taxon>Ascaridoidea</taxon>
        <taxon>Anisakidae</taxon>
        <taxon>Anisakis</taxon>
        <taxon>Anisakis simplex complex</taxon>
    </lineage>
</organism>
<evidence type="ECO:0000313" key="3">
    <source>
        <dbReference type="Proteomes" id="UP000267096"/>
    </source>
</evidence>
<accession>A0A0M3KHU9</accession>
<dbReference type="InterPro" id="IPR036388">
    <property type="entry name" value="WH-like_DNA-bd_sf"/>
</dbReference>
<evidence type="ECO:0000313" key="2">
    <source>
        <dbReference type="EMBL" id="VDK73245.1"/>
    </source>
</evidence>
<dbReference type="Pfam" id="PF22094">
    <property type="entry name" value="WHD_CED4"/>
    <property type="match status" value="1"/>
</dbReference>
<evidence type="ECO:0000259" key="1">
    <source>
        <dbReference type="Pfam" id="PF22094"/>
    </source>
</evidence>
<dbReference type="InterPro" id="IPR054317">
    <property type="entry name" value="WHD_CED4"/>
</dbReference>
<reference evidence="2 3" key="2">
    <citation type="submission" date="2018-11" db="EMBL/GenBank/DDBJ databases">
        <authorList>
            <consortium name="Pathogen Informatics"/>
        </authorList>
    </citation>
    <scope>NUCLEOTIDE SEQUENCE [LARGE SCALE GENOMIC DNA]</scope>
</reference>
<dbReference type="AlphaFoldDB" id="A0A0M3KHU9"/>
<dbReference type="EMBL" id="UYRR01038318">
    <property type="protein sequence ID" value="VDK73245.1"/>
    <property type="molecule type" value="Genomic_DNA"/>
</dbReference>
<sequence length="124" mass="14387">MPKKINEEYFPDWLAFPPKEVLSCLAVFPAGEWLPVEVISLIAPVDVTDREESIYATEEQLAILAKHSFLDERHLEHNNQNCHSQFEYRIHPLIANFIKRTIHKDPAFVEVFILIVMIESIIST</sequence>
<evidence type="ECO:0000313" key="4">
    <source>
        <dbReference type="WBParaSite" id="ASIM_0002056401-mRNA-1"/>
    </source>
</evidence>
<reference evidence="4" key="1">
    <citation type="submission" date="2017-02" db="UniProtKB">
        <authorList>
            <consortium name="WormBaseParasite"/>
        </authorList>
    </citation>
    <scope>IDENTIFICATION</scope>
</reference>
<proteinExistence type="predicted"/>
<gene>
    <name evidence="2" type="ORF">ASIM_LOCUS19947</name>
</gene>
<dbReference type="Gene3D" id="1.10.10.10">
    <property type="entry name" value="Winged helix-like DNA-binding domain superfamily/Winged helix DNA-binding domain"/>
    <property type="match status" value="1"/>
</dbReference>
<name>A0A0M3KHU9_ANISI</name>